<accession>A0AAV4Q3B1</accession>
<proteinExistence type="predicted"/>
<comment type="caution">
    <text evidence="1">The sequence shown here is derived from an EMBL/GenBank/DDBJ whole genome shotgun (WGS) entry which is preliminary data.</text>
</comment>
<dbReference type="EMBL" id="BPLR01005641">
    <property type="protein sequence ID" value="GIY03930.1"/>
    <property type="molecule type" value="Genomic_DNA"/>
</dbReference>
<organism evidence="1 2">
    <name type="scientific">Caerostris extrusa</name>
    <name type="common">Bark spider</name>
    <name type="synonym">Caerostris bankana</name>
    <dbReference type="NCBI Taxonomy" id="172846"/>
    <lineage>
        <taxon>Eukaryota</taxon>
        <taxon>Metazoa</taxon>
        <taxon>Ecdysozoa</taxon>
        <taxon>Arthropoda</taxon>
        <taxon>Chelicerata</taxon>
        <taxon>Arachnida</taxon>
        <taxon>Araneae</taxon>
        <taxon>Araneomorphae</taxon>
        <taxon>Entelegynae</taxon>
        <taxon>Araneoidea</taxon>
        <taxon>Araneidae</taxon>
        <taxon>Caerostris</taxon>
    </lineage>
</organism>
<sequence>MTADQYILTLNRMFKLCDAWNCSGITRRNRGRESHAAEIVLQPIVQLKWNIYRLTDCTVSAEIRCPRQGGKEEGRREENNDFYSAIYRFFFHRAWCTVVK</sequence>
<evidence type="ECO:0000313" key="1">
    <source>
        <dbReference type="EMBL" id="GIY03930.1"/>
    </source>
</evidence>
<protein>
    <submittedName>
        <fullName evidence="1">Uncharacterized protein</fullName>
    </submittedName>
</protein>
<gene>
    <name evidence="1" type="ORF">CEXT_708291</name>
</gene>
<dbReference type="AlphaFoldDB" id="A0AAV4Q3B1"/>
<dbReference type="Proteomes" id="UP001054945">
    <property type="component" value="Unassembled WGS sequence"/>
</dbReference>
<evidence type="ECO:0000313" key="2">
    <source>
        <dbReference type="Proteomes" id="UP001054945"/>
    </source>
</evidence>
<reference evidence="1 2" key="1">
    <citation type="submission" date="2021-06" db="EMBL/GenBank/DDBJ databases">
        <title>Caerostris extrusa draft genome.</title>
        <authorList>
            <person name="Kono N."/>
            <person name="Arakawa K."/>
        </authorList>
    </citation>
    <scope>NUCLEOTIDE SEQUENCE [LARGE SCALE GENOMIC DNA]</scope>
</reference>
<keyword evidence="2" id="KW-1185">Reference proteome</keyword>
<name>A0AAV4Q3B1_CAEEX</name>